<dbReference type="EMBL" id="QEEX01000002">
    <property type="protein sequence ID" value="PWB96307.1"/>
    <property type="molecule type" value="Genomic_DNA"/>
</dbReference>
<reference evidence="2" key="1">
    <citation type="submission" date="2018-04" db="EMBL/GenBank/DDBJ databases">
        <authorList>
            <person name="Liu S."/>
            <person name="Wang Z."/>
            <person name="Li J."/>
        </authorList>
    </citation>
    <scope>NUCLEOTIDE SEQUENCE [LARGE SCALE GENOMIC DNA]</scope>
    <source>
        <strain evidence="2">S1194</strain>
    </source>
</reference>
<dbReference type="Proteomes" id="UP000244978">
    <property type="component" value="Unassembled WGS sequence"/>
</dbReference>
<sequence>MRLSEFRIAMADEFGDAYSALLAEDLSLTECGGLTANEAIAAGQDPRDVWIAICRASDVPEARWYGVGLLREP</sequence>
<dbReference type="Pfam" id="PF11248">
    <property type="entry name" value="DUF3046"/>
    <property type="match status" value="1"/>
</dbReference>
<name>A0A2U1SXE6_9MICO</name>
<evidence type="ECO:0000313" key="2">
    <source>
        <dbReference type="Proteomes" id="UP000244978"/>
    </source>
</evidence>
<dbReference type="InterPro" id="IPR021408">
    <property type="entry name" value="DUF3046"/>
</dbReference>
<comment type="caution">
    <text evidence="1">The sequence shown here is derived from an EMBL/GenBank/DDBJ whole genome shotgun (WGS) entry which is preliminary data.</text>
</comment>
<protein>
    <submittedName>
        <fullName evidence="1">DUF3046 domain-containing protein</fullName>
    </submittedName>
</protein>
<dbReference type="RefSeq" id="WP_108515883.1">
    <property type="nucleotide sequence ID" value="NZ_CP026951.1"/>
</dbReference>
<proteinExistence type="predicted"/>
<evidence type="ECO:0000313" key="1">
    <source>
        <dbReference type="EMBL" id="PWB96307.1"/>
    </source>
</evidence>
<accession>A0A2U1SXE6</accession>
<gene>
    <name evidence="1" type="ORF">DF220_13240</name>
</gene>
<dbReference type="AlphaFoldDB" id="A0A2U1SXE6"/>
<keyword evidence="2" id="KW-1185">Reference proteome</keyword>
<dbReference type="KEGG" id="salc:C2138_04530"/>
<dbReference type="OrthoDB" id="3215033at2"/>
<organism evidence="1 2">
    <name type="scientific">Homoserinimonas hongtaonis</name>
    <dbReference type="NCBI Taxonomy" id="2079791"/>
    <lineage>
        <taxon>Bacteria</taxon>
        <taxon>Bacillati</taxon>
        <taxon>Actinomycetota</taxon>
        <taxon>Actinomycetes</taxon>
        <taxon>Micrococcales</taxon>
        <taxon>Microbacteriaceae</taxon>
        <taxon>Homoserinimonas</taxon>
    </lineage>
</organism>